<protein>
    <submittedName>
        <fullName evidence="6">Helicase C-terminal domain-containing protein</fullName>
    </submittedName>
</protein>
<dbReference type="PANTHER" id="PTHR18934">
    <property type="entry name" value="ATP-DEPENDENT RNA HELICASE"/>
    <property type="match status" value="1"/>
</dbReference>
<dbReference type="InterPro" id="IPR027417">
    <property type="entry name" value="P-loop_NTPase"/>
</dbReference>
<dbReference type="Pfam" id="PF00271">
    <property type="entry name" value="Helicase_C"/>
    <property type="match status" value="1"/>
</dbReference>
<keyword evidence="2" id="KW-0547">Nucleotide-binding</keyword>
<dbReference type="SUPFAM" id="SSF52540">
    <property type="entry name" value="P-loop containing nucleoside triphosphate hydrolases"/>
    <property type="match status" value="1"/>
</dbReference>
<dbReference type="GO" id="GO:0050684">
    <property type="term" value="P:regulation of mRNA processing"/>
    <property type="evidence" value="ECO:0007669"/>
    <property type="project" value="TreeGrafter"/>
</dbReference>
<dbReference type="GO" id="GO:0005730">
    <property type="term" value="C:nucleolus"/>
    <property type="evidence" value="ECO:0007669"/>
    <property type="project" value="TreeGrafter"/>
</dbReference>
<dbReference type="WBParaSite" id="GPUH_0001865401-mRNA-1">
    <property type="protein sequence ID" value="GPUH_0001865401-mRNA-1"/>
    <property type="gene ID" value="GPUH_0001865401"/>
</dbReference>
<feature type="domain" description="Helicase C-terminal" evidence="3">
    <location>
        <begin position="77"/>
        <end position="194"/>
    </location>
</feature>
<evidence type="ECO:0000259" key="3">
    <source>
        <dbReference type="PROSITE" id="PS51194"/>
    </source>
</evidence>
<dbReference type="AlphaFoldDB" id="A0A183ECD8"/>
<dbReference type="GO" id="GO:0016887">
    <property type="term" value="F:ATP hydrolysis activity"/>
    <property type="evidence" value="ECO:0007669"/>
    <property type="project" value="TreeGrafter"/>
</dbReference>
<evidence type="ECO:0000313" key="6">
    <source>
        <dbReference type="WBParaSite" id="GPUH_0001865401-mRNA-1"/>
    </source>
</evidence>
<dbReference type="OrthoDB" id="5600252at2759"/>
<evidence type="ECO:0000256" key="1">
    <source>
        <dbReference type="ARBA" id="ARBA00022801"/>
    </source>
</evidence>
<dbReference type="PROSITE" id="PS51194">
    <property type="entry name" value="HELICASE_CTER"/>
    <property type="match status" value="1"/>
</dbReference>
<dbReference type="GO" id="GO:1990904">
    <property type="term" value="C:ribonucleoprotein complex"/>
    <property type="evidence" value="ECO:0007669"/>
    <property type="project" value="TreeGrafter"/>
</dbReference>
<dbReference type="InterPro" id="IPR001650">
    <property type="entry name" value="Helicase_C-like"/>
</dbReference>
<keyword evidence="2" id="KW-0347">Helicase</keyword>
<keyword evidence="1" id="KW-0378">Hydrolase</keyword>
<evidence type="ECO:0000313" key="4">
    <source>
        <dbReference type="EMBL" id="VDN32153.1"/>
    </source>
</evidence>
<dbReference type="Proteomes" id="UP000271098">
    <property type="component" value="Unassembled WGS sequence"/>
</dbReference>
<proteinExistence type="predicted"/>
<dbReference type="Gene3D" id="3.40.50.300">
    <property type="entry name" value="P-loop containing nucleotide triphosphate hydrolases"/>
    <property type="match status" value="2"/>
</dbReference>
<dbReference type="PANTHER" id="PTHR18934:SF119">
    <property type="entry name" value="ATP-DEPENDENT RNA HELICASE A"/>
    <property type="match status" value="1"/>
</dbReference>
<name>A0A183ECD8_9BILA</name>
<evidence type="ECO:0000256" key="2">
    <source>
        <dbReference type="ARBA" id="ARBA00022806"/>
    </source>
</evidence>
<dbReference type="CDD" id="cd18791">
    <property type="entry name" value="SF2_C_RHA"/>
    <property type="match status" value="1"/>
</dbReference>
<gene>
    <name evidence="4" type="ORF">GPUH_LOCUS18629</name>
</gene>
<dbReference type="EMBL" id="UYRT01087090">
    <property type="protein sequence ID" value="VDN32153.1"/>
    <property type="molecule type" value="Genomic_DNA"/>
</dbReference>
<keyword evidence="2" id="KW-0067">ATP-binding</keyword>
<dbReference type="GO" id="GO:0043138">
    <property type="term" value="F:3'-5' DNA helicase activity"/>
    <property type="evidence" value="ECO:0007669"/>
    <property type="project" value="TreeGrafter"/>
</dbReference>
<dbReference type="GO" id="GO:0003724">
    <property type="term" value="F:RNA helicase activity"/>
    <property type="evidence" value="ECO:0007669"/>
    <property type="project" value="TreeGrafter"/>
</dbReference>
<reference evidence="6" key="1">
    <citation type="submission" date="2016-06" db="UniProtKB">
        <authorList>
            <consortium name="WormBaseParasite"/>
        </authorList>
    </citation>
    <scope>IDENTIFICATION</scope>
</reference>
<keyword evidence="5" id="KW-1185">Reference proteome</keyword>
<accession>A0A183ECD8</accession>
<sequence length="194" mass="22430">MTWYCCDYYFLEDIVQMLRFLPPAFDARRRRDREQHDDEEEESEEAQNMNLIVSDDYGPNTKLAMSRLSEKEISFEVIEALLNDITGQGEEGAVLIFLPGWNIISMLLNYLRAHSVFGNESKFIVLPLHSQLTGQEQRRVFERYPPHMRKIILSTNIAETSVTINDVVYIILSTNIAETSVTINDVVYVIDSCK</sequence>
<reference evidence="4 5" key="2">
    <citation type="submission" date="2018-11" db="EMBL/GenBank/DDBJ databases">
        <authorList>
            <consortium name="Pathogen Informatics"/>
        </authorList>
    </citation>
    <scope>NUCLEOTIDE SEQUENCE [LARGE SCALE GENOMIC DNA]</scope>
</reference>
<organism evidence="6">
    <name type="scientific">Gongylonema pulchrum</name>
    <dbReference type="NCBI Taxonomy" id="637853"/>
    <lineage>
        <taxon>Eukaryota</taxon>
        <taxon>Metazoa</taxon>
        <taxon>Ecdysozoa</taxon>
        <taxon>Nematoda</taxon>
        <taxon>Chromadorea</taxon>
        <taxon>Rhabditida</taxon>
        <taxon>Spirurina</taxon>
        <taxon>Spiruromorpha</taxon>
        <taxon>Spiruroidea</taxon>
        <taxon>Gongylonematidae</taxon>
        <taxon>Gongylonema</taxon>
    </lineage>
</organism>
<dbReference type="GO" id="GO:0003723">
    <property type="term" value="F:RNA binding"/>
    <property type="evidence" value="ECO:0007669"/>
    <property type="project" value="TreeGrafter"/>
</dbReference>
<evidence type="ECO:0000313" key="5">
    <source>
        <dbReference type="Proteomes" id="UP000271098"/>
    </source>
</evidence>
<dbReference type="GO" id="GO:0045944">
    <property type="term" value="P:positive regulation of transcription by RNA polymerase II"/>
    <property type="evidence" value="ECO:0007669"/>
    <property type="project" value="TreeGrafter"/>
</dbReference>